<dbReference type="RefSeq" id="WP_094572417.1">
    <property type="nucleotide sequence ID" value="NZ_CP022743.1"/>
</dbReference>
<accession>A0A223P2X1</accession>
<sequence length="832" mass="91904">MKKQLLPVLTIIAMWFVLPLYAQTPTKAQAEEMARKMMTMTPARMMKFRDSLMKAIMQQQAKALPNGDQLLIQHHYDTTYTTVSFYYSKKVAEAHSNGGGPSGSSFYICAGKSSKAPMMYEANGRTIVQCSMNPVGANTDEIDEMANGINKNKKYLKTAQAIKNTDIARQMSFSSMSVNDNSLSGTASENSGYTGKGGTTITTTNPSVTRMSFSFIYDPVQVLSTVGLGASIKIHTSSHDEKGNHAENDDTENIGMRASTDPHFAKIAGAPTQTSGTLDNAYLKVTKTTYGFKIQYSKTEYIRENNANITENLTADIGGPEQQYEAVLEPMPASKYETWLPKGPKVDGSDDAKGDDSSKFYVTVHDKNNPDKLYPGNFTVRYELKDITHYKGFNSNYPVYAGNETADLKICDSTKYFSAGTFDPGRCTDSVATSVINNGSLAIVQITSMDYGAWGKLTAKVTLDDGTELTASPYYDKGETFITIPFDRDENKIADAWEKSENILHKGYGLDWDEDVKPDNHHNGDNISLIDEYRGFLTEDDSYNPVYKRFSPQVKELITLGLANMNAADQQYKSAIKMGALGYSRASGVKVYHLSNSRYGQREPGEPSGVTYGRWVNYNTPLHTYTRGIVIITNSVVRPAGDKTVASTVPVNGASAADTRSGGIYPEDTQNVVIWTDNVVKTSYKPDEYLPANGNTNDPNVIRKNGYLRAANTEFNVNIDPMHASDLVSQYYTQNLSRIITFTVAHELCHTTHVHHHHLAAGDDGAYDGVAGCPVRYWLNNYNPVNCSTWVAMYITGKWNPATLTTPWGINQPMQLCTSGDNCFSQLQLKKH</sequence>
<dbReference type="KEGG" id="muc:MuYL_4505"/>
<dbReference type="AlphaFoldDB" id="A0A223P2X1"/>
<name>A0A223P2X1_9SPHI</name>
<keyword evidence="2" id="KW-1185">Reference proteome</keyword>
<protein>
    <submittedName>
        <fullName evidence="1">Uncharacterized protein</fullName>
    </submittedName>
</protein>
<evidence type="ECO:0000313" key="1">
    <source>
        <dbReference type="EMBL" id="ASU36390.1"/>
    </source>
</evidence>
<proteinExistence type="predicted"/>
<evidence type="ECO:0000313" key="2">
    <source>
        <dbReference type="Proteomes" id="UP000215002"/>
    </source>
</evidence>
<dbReference type="OrthoDB" id="780865at2"/>
<organism evidence="1 2">
    <name type="scientific">Mucilaginibacter xinganensis</name>
    <dbReference type="NCBI Taxonomy" id="1234841"/>
    <lineage>
        <taxon>Bacteria</taxon>
        <taxon>Pseudomonadati</taxon>
        <taxon>Bacteroidota</taxon>
        <taxon>Sphingobacteriia</taxon>
        <taxon>Sphingobacteriales</taxon>
        <taxon>Sphingobacteriaceae</taxon>
        <taxon>Mucilaginibacter</taxon>
    </lineage>
</organism>
<gene>
    <name evidence="1" type="ORF">MuYL_4505</name>
</gene>
<reference evidence="1 2" key="1">
    <citation type="submission" date="2017-08" db="EMBL/GenBank/DDBJ databases">
        <title>Complete genome sequence of Mucilaginibacter sp. strain BJC16-A31.</title>
        <authorList>
            <consortium name="Henan University of Science and Technology"/>
            <person name="You X."/>
        </authorList>
    </citation>
    <scope>NUCLEOTIDE SEQUENCE [LARGE SCALE GENOMIC DNA]</scope>
    <source>
        <strain evidence="1 2">BJC16-A31</strain>
    </source>
</reference>
<dbReference type="EMBL" id="CP022743">
    <property type="protein sequence ID" value="ASU36390.1"/>
    <property type="molecule type" value="Genomic_DNA"/>
</dbReference>
<dbReference type="Proteomes" id="UP000215002">
    <property type="component" value="Chromosome"/>
</dbReference>